<dbReference type="OrthoDB" id="416119at2759"/>
<name>A0A8S2ZL41_9BILA</name>
<evidence type="ECO:0000313" key="2">
    <source>
        <dbReference type="Proteomes" id="UP000681722"/>
    </source>
</evidence>
<gene>
    <name evidence="1" type="ORF">SRO942_LOCUS50261</name>
</gene>
<dbReference type="AlphaFoldDB" id="A0A8S2ZL41"/>
<protein>
    <submittedName>
        <fullName evidence="1">Uncharacterized protein</fullName>
    </submittedName>
</protein>
<dbReference type="EMBL" id="CAJOBC010140967">
    <property type="protein sequence ID" value="CAF4645698.1"/>
    <property type="molecule type" value="Genomic_DNA"/>
</dbReference>
<evidence type="ECO:0000313" key="1">
    <source>
        <dbReference type="EMBL" id="CAF4645698.1"/>
    </source>
</evidence>
<sequence>MFDLYNRASGGKTNVEKTEVFWISNWLPPPAFQGQVKLDWCRFLGVPIDKRGHFPPSELVKLKNVVKTKLGDVVAS</sequence>
<organism evidence="1 2">
    <name type="scientific">Didymodactylos carnosus</name>
    <dbReference type="NCBI Taxonomy" id="1234261"/>
    <lineage>
        <taxon>Eukaryota</taxon>
        <taxon>Metazoa</taxon>
        <taxon>Spiralia</taxon>
        <taxon>Gnathifera</taxon>
        <taxon>Rotifera</taxon>
        <taxon>Eurotatoria</taxon>
        <taxon>Bdelloidea</taxon>
        <taxon>Philodinida</taxon>
        <taxon>Philodinidae</taxon>
        <taxon>Didymodactylos</taxon>
    </lineage>
</organism>
<dbReference type="Proteomes" id="UP000681722">
    <property type="component" value="Unassembled WGS sequence"/>
</dbReference>
<comment type="caution">
    <text evidence="1">The sequence shown here is derived from an EMBL/GenBank/DDBJ whole genome shotgun (WGS) entry which is preliminary data.</text>
</comment>
<proteinExistence type="predicted"/>
<accession>A0A8S2ZL41</accession>
<reference evidence="1" key="1">
    <citation type="submission" date="2021-02" db="EMBL/GenBank/DDBJ databases">
        <authorList>
            <person name="Nowell W R."/>
        </authorList>
    </citation>
    <scope>NUCLEOTIDE SEQUENCE</scope>
</reference>